<dbReference type="Proteomes" id="UP001465153">
    <property type="component" value="Unassembled WGS sequence"/>
</dbReference>
<keyword evidence="1" id="KW-0472">Membrane</keyword>
<dbReference type="EMBL" id="BAABWN010000009">
    <property type="protein sequence ID" value="GAA6168950.1"/>
    <property type="molecule type" value="Genomic_DNA"/>
</dbReference>
<evidence type="ECO:0000313" key="3">
    <source>
        <dbReference type="Proteomes" id="UP001465153"/>
    </source>
</evidence>
<feature type="transmembrane region" description="Helical" evidence="1">
    <location>
        <begin position="20"/>
        <end position="40"/>
    </location>
</feature>
<evidence type="ECO:0000256" key="1">
    <source>
        <dbReference type="SAM" id="Phobius"/>
    </source>
</evidence>
<gene>
    <name evidence="2" type="ORF">NBRC116591_27610</name>
</gene>
<sequence length="213" mass="23902">MEITNNNVLPKHTAQTRGRLTGIFLVITFAAPMLIAYWIYHTGMGIPDATVNKGTLLFPATDISSLMAKDSQGNTAAVADKSSKLWRMIIPIDNQCDEACAENIYTTRQVHKRLAKESHRIERFLLQINDSHIDLDPGFIRTLEIEDPGLAIAQVNQSLWMNLFSDTNALNSSKTPSIILVDQEGFAMMIYNQDHSGNDLLTDLSRLLKYSYE</sequence>
<proteinExistence type="predicted"/>
<organism evidence="2 3">
    <name type="scientific">Sessilibacter corallicola</name>
    <dbReference type="NCBI Taxonomy" id="2904075"/>
    <lineage>
        <taxon>Bacteria</taxon>
        <taxon>Pseudomonadati</taxon>
        <taxon>Pseudomonadota</taxon>
        <taxon>Gammaproteobacteria</taxon>
        <taxon>Cellvibrionales</taxon>
        <taxon>Cellvibrionaceae</taxon>
        <taxon>Sessilibacter</taxon>
    </lineage>
</organism>
<keyword evidence="1" id="KW-0812">Transmembrane</keyword>
<keyword evidence="1" id="KW-1133">Transmembrane helix</keyword>
<comment type="caution">
    <text evidence="2">The sequence shown here is derived from an EMBL/GenBank/DDBJ whole genome shotgun (WGS) entry which is preliminary data.</text>
</comment>
<reference evidence="2 3" key="1">
    <citation type="submission" date="2024-04" db="EMBL/GenBank/DDBJ databases">
        <title>Draft genome sequence of Sessilibacter corallicola NBRC 116591.</title>
        <authorList>
            <person name="Miyakawa T."/>
            <person name="Kusuya Y."/>
            <person name="Miura T."/>
        </authorList>
    </citation>
    <scope>NUCLEOTIDE SEQUENCE [LARGE SCALE GENOMIC DNA]</scope>
    <source>
        <strain evidence="2 3">KU-00831-HH</strain>
    </source>
</reference>
<protein>
    <submittedName>
        <fullName evidence="2">Cytochrome c oxidase subunit I</fullName>
    </submittedName>
</protein>
<evidence type="ECO:0000313" key="2">
    <source>
        <dbReference type="EMBL" id="GAA6168950.1"/>
    </source>
</evidence>
<accession>A0ABQ0ABB7</accession>
<name>A0ABQ0ABB7_9GAMM</name>
<keyword evidence="3" id="KW-1185">Reference proteome</keyword>
<dbReference type="RefSeq" id="WP_233088120.1">
    <property type="nucleotide sequence ID" value="NZ_BAABWN010000009.1"/>
</dbReference>